<dbReference type="NCBIfam" id="TIGR02464">
    <property type="entry name" value="ribofla_fusion"/>
    <property type="match status" value="1"/>
</dbReference>
<proteinExistence type="predicted"/>
<dbReference type="InterPro" id="IPR037238">
    <property type="entry name" value="YbiA-like_sf"/>
</dbReference>
<dbReference type="InterPro" id="IPR012816">
    <property type="entry name" value="NADAR"/>
</dbReference>
<evidence type="ECO:0000313" key="5">
    <source>
        <dbReference type="Proteomes" id="UP000318741"/>
    </source>
</evidence>
<evidence type="ECO:0000256" key="2">
    <source>
        <dbReference type="ARBA" id="ARBA00000751"/>
    </source>
</evidence>
<gene>
    <name evidence="4" type="primary">ybiA</name>
    <name evidence="4" type="ORF">CA12_12000</name>
</gene>
<reference evidence="4 5" key="1">
    <citation type="submission" date="2019-02" db="EMBL/GenBank/DDBJ databases">
        <title>Deep-cultivation of Planctomycetes and their phenomic and genomic characterization uncovers novel biology.</title>
        <authorList>
            <person name="Wiegand S."/>
            <person name="Jogler M."/>
            <person name="Boedeker C."/>
            <person name="Pinto D."/>
            <person name="Vollmers J."/>
            <person name="Rivas-Marin E."/>
            <person name="Kohn T."/>
            <person name="Peeters S.H."/>
            <person name="Heuer A."/>
            <person name="Rast P."/>
            <person name="Oberbeckmann S."/>
            <person name="Bunk B."/>
            <person name="Jeske O."/>
            <person name="Meyerdierks A."/>
            <person name="Storesund J.E."/>
            <person name="Kallscheuer N."/>
            <person name="Luecker S."/>
            <person name="Lage O.M."/>
            <person name="Pohl T."/>
            <person name="Merkel B.J."/>
            <person name="Hornburger P."/>
            <person name="Mueller R.-W."/>
            <person name="Bruemmer F."/>
            <person name="Labrenz M."/>
            <person name="Spormann A.M."/>
            <person name="Op den Camp H."/>
            <person name="Overmann J."/>
            <person name="Amann R."/>
            <person name="Jetten M.S.M."/>
            <person name="Mascher T."/>
            <person name="Medema M.H."/>
            <person name="Devos D.P."/>
            <person name="Kaster A.-K."/>
            <person name="Ovreas L."/>
            <person name="Rohde M."/>
            <person name="Galperin M.Y."/>
            <person name="Jogler C."/>
        </authorList>
    </citation>
    <scope>NUCLEOTIDE SEQUENCE [LARGE SCALE GENOMIC DNA]</scope>
    <source>
        <strain evidence="4 5">CA12</strain>
    </source>
</reference>
<dbReference type="OrthoDB" id="67297at2"/>
<accession>A0A517P6W5</accession>
<dbReference type="RefSeq" id="WP_145357951.1">
    <property type="nucleotide sequence ID" value="NZ_CP036265.1"/>
</dbReference>
<dbReference type="SUPFAM" id="SSF143990">
    <property type="entry name" value="YbiA-like"/>
    <property type="match status" value="1"/>
</dbReference>
<comment type="catalytic activity">
    <reaction evidence="2">
        <text>2,5-diamino-6-hydroxy-4-(5-phosphoribosylamino)-pyrimidine + H2O = 2,5,6-triamino-4-hydroxypyrimidine + D-ribose 5-phosphate</text>
        <dbReference type="Rhea" id="RHEA:23436"/>
        <dbReference type="ChEBI" id="CHEBI:15377"/>
        <dbReference type="ChEBI" id="CHEBI:58614"/>
        <dbReference type="ChEBI" id="CHEBI:78346"/>
        <dbReference type="ChEBI" id="CHEBI:137796"/>
    </reaction>
</comment>
<evidence type="ECO:0000259" key="3">
    <source>
        <dbReference type="Pfam" id="PF08719"/>
    </source>
</evidence>
<name>A0A517P6W5_9PLAN</name>
<dbReference type="CDD" id="cd15457">
    <property type="entry name" value="NADAR"/>
    <property type="match status" value="1"/>
</dbReference>
<feature type="domain" description="NADAR" evidence="3">
    <location>
        <begin position="32"/>
        <end position="189"/>
    </location>
</feature>
<evidence type="ECO:0000256" key="1">
    <source>
        <dbReference type="ARBA" id="ARBA00000022"/>
    </source>
</evidence>
<dbReference type="Proteomes" id="UP000318741">
    <property type="component" value="Chromosome"/>
</dbReference>
<comment type="catalytic activity">
    <reaction evidence="1">
        <text>5-amino-6-(5-phospho-D-ribosylamino)uracil + H2O = 5,6-diaminouracil + D-ribose 5-phosphate</text>
        <dbReference type="Rhea" id="RHEA:55020"/>
        <dbReference type="ChEBI" id="CHEBI:15377"/>
        <dbReference type="ChEBI" id="CHEBI:46252"/>
        <dbReference type="ChEBI" id="CHEBI:58453"/>
        <dbReference type="ChEBI" id="CHEBI:78346"/>
    </reaction>
</comment>
<keyword evidence="5" id="KW-1185">Reference proteome</keyword>
<evidence type="ECO:0000313" key="4">
    <source>
        <dbReference type="EMBL" id="QDT15119.1"/>
    </source>
</evidence>
<dbReference type="KEGG" id="acaf:CA12_12000"/>
<dbReference type="Pfam" id="PF08719">
    <property type="entry name" value="NADAR"/>
    <property type="match status" value="1"/>
</dbReference>
<sequence length="192" mass="20388">MPDDAPDPLAARTAAALCEAVAAGATPKYLCFWGHTAPAGAAVGSTCLSQWFPAAFTVDGVSYPTAEHWMMAEKARLFGDDAAVDRVLAATHPGAAKRVGREVRGYDDAAWAAARFDVVVRGNAAKFAQHAELATFLRTTAARVLVEASPRDRIWGIGLTADDDRAADPFLWRGENLLGFALMEVRDGLAAD</sequence>
<organism evidence="4 5">
    <name type="scientific">Alienimonas californiensis</name>
    <dbReference type="NCBI Taxonomy" id="2527989"/>
    <lineage>
        <taxon>Bacteria</taxon>
        <taxon>Pseudomonadati</taxon>
        <taxon>Planctomycetota</taxon>
        <taxon>Planctomycetia</taxon>
        <taxon>Planctomycetales</taxon>
        <taxon>Planctomycetaceae</taxon>
        <taxon>Alienimonas</taxon>
    </lineage>
</organism>
<dbReference type="EMBL" id="CP036265">
    <property type="protein sequence ID" value="QDT15119.1"/>
    <property type="molecule type" value="Genomic_DNA"/>
</dbReference>
<protein>
    <submittedName>
        <fullName evidence="4">Swarming motility protein YbiA</fullName>
    </submittedName>
</protein>
<dbReference type="AlphaFoldDB" id="A0A517P6W5"/>
<dbReference type="Gene3D" id="1.10.357.40">
    <property type="entry name" value="YbiA-like"/>
    <property type="match status" value="1"/>
</dbReference>